<protein>
    <recommendedName>
        <fullName evidence="4">Myb-like domain-containing protein</fullName>
    </recommendedName>
</protein>
<accession>A0A5B8MJX6</accession>
<sequence length="179" mass="20312">MELTKWNEEEQHQLDLALKKFPSEKFSPLGRYIKISGLLPQKSVRDVALRVKWLSKREEKKKKKGSESAGKRKQDKADKAAGAASWQRQQSPVGEKANQLYASITEVLDRNIVVIKQIQQNMMHNKVRENTDLLLKFRENLIKAQGVMTNTGGIMKQMPPLPAQVNQQLVQAVLPAKNA</sequence>
<proteinExistence type="predicted"/>
<evidence type="ECO:0000313" key="3">
    <source>
        <dbReference type="Proteomes" id="UP000316726"/>
    </source>
</evidence>
<dbReference type="PANTHER" id="PTHR14000:SF1">
    <property type="entry name" value="HISTONE H2A DEUBIQUITINASE (DUF3755)"/>
    <property type="match status" value="1"/>
</dbReference>
<dbReference type="InterPro" id="IPR022228">
    <property type="entry name" value="DUF3755"/>
</dbReference>
<dbReference type="OrthoDB" id="19768at2759"/>
<dbReference type="PANTHER" id="PTHR14000">
    <property type="entry name" value="FINGER CCCH DOMAIN PROTEIN, PUTATIVE (DUF3755)-RELATED"/>
    <property type="match status" value="1"/>
</dbReference>
<evidence type="ECO:0008006" key="4">
    <source>
        <dbReference type="Google" id="ProtNLM"/>
    </source>
</evidence>
<evidence type="ECO:0000313" key="2">
    <source>
        <dbReference type="EMBL" id="QDZ19690.1"/>
    </source>
</evidence>
<dbReference type="EMBL" id="CP031036">
    <property type="protein sequence ID" value="QDZ19690.1"/>
    <property type="molecule type" value="Genomic_DNA"/>
</dbReference>
<feature type="compositionally biased region" description="Basic and acidic residues" evidence="1">
    <location>
        <begin position="65"/>
        <end position="79"/>
    </location>
</feature>
<feature type="region of interest" description="Disordered" evidence="1">
    <location>
        <begin position="58"/>
        <end position="92"/>
    </location>
</feature>
<reference evidence="2 3" key="1">
    <citation type="submission" date="2018-07" db="EMBL/GenBank/DDBJ databases">
        <title>The complete nuclear genome of the prasinophyte Chloropicon primus (CCMP1205).</title>
        <authorList>
            <person name="Pombert J.-F."/>
            <person name="Otis C."/>
            <person name="Turmel M."/>
            <person name="Lemieux C."/>
        </authorList>
    </citation>
    <scope>NUCLEOTIDE SEQUENCE [LARGE SCALE GENOMIC DNA]</scope>
    <source>
        <strain evidence="2 3">CCMP1205</strain>
    </source>
</reference>
<gene>
    <name evidence="2" type="ORF">A3770_03p22080</name>
</gene>
<name>A0A5B8MJX6_9CHLO</name>
<evidence type="ECO:0000256" key="1">
    <source>
        <dbReference type="SAM" id="MobiDB-lite"/>
    </source>
</evidence>
<dbReference type="Pfam" id="PF12579">
    <property type="entry name" value="DUF3755"/>
    <property type="match status" value="1"/>
</dbReference>
<organism evidence="2 3">
    <name type="scientific">Chloropicon primus</name>
    <dbReference type="NCBI Taxonomy" id="1764295"/>
    <lineage>
        <taxon>Eukaryota</taxon>
        <taxon>Viridiplantae</taxon>
        <taxon>Chlorophyta</taxon>
        <taxon>Chloropicophyceae</taxon>
        <taxon>Chloropicales</taxon>
        <taxon>Chloropicaceae</taxon>
        <taxon>Chloropicon</taxon>
    </lineage>
</organism>
<keyword evidence="3" id="KW-1185">Reference proteome</keyword>
<dbReference type="Gene3D" id="1.10.10.60">
    <property type="entry name" value="Homeodomain-like"/>
    <property type="match status" value="1"/>
</dbReference>
<dbReference type="AlphaFoldDB" id="A0A5B8MJX6"/>
<dbReference type="Proteomes" id="UP000316726">
    <property type="component" value="Chromosome 3"/>
</dbReference>